<reference evidence="2 3" key="1">
    <citation type="submission" date="2019-10" db="EMBL/GenBank/DDBJ databases">
        <title>Taxonomy of Antarctic Massilia spp.: description of Massilia rubra sp. nov., Massilia aquatica sp. nov., Massilia mucilaginosa sp. nov., Massilia frigida sp. nov. isolated from streams, lakes and regoliths.</title>
        <authorList>
            <person name="Holochova P."/>
            <person name="Sedlacek I."/>
            <person name="Kralova S."/>
            <person name="Maslanova I."/>
            <person name="Busse H.-J."/>
            <person name="Stankova E."/>
            <person name="Vrbovska V."/>
            <person name="Kovarovic V."/>
            <person name="Bartak M."/>
            <person name="Svec P."/>
            <person name="Pantucek R."/>
        </authorList>
    </citation>
    <scope>NUCLEOTIDE SEQUENCE [LARGE SCALE GENOMIC DNA]</scope>
    <source>
        <strain evidence="2 3">CCM 8695</strain>
    </source>
</reference>
<dbReference type="EMBL" id="WHJG01000009">
    <property type="protein sequence ID" value="NHZ79870.1"/>
    <property type="molecule type" value="Genomic_DNA"/>
</dbReference>
<protein>
    <recommendedName>
        <fullName evidence="4">DUF2569 domain-containing protein</fullName>
    </recommendedName>
</protein>
<proteinExistence type="predicted"/>
<dbReference type="RefSeq" id="WP_167086825.1">
    <property type="nucleotide sequence ID" value="NZ_WHJG01000009.1"/>
</dbReference>
<comment type="caution">
    <text evidence="2">The sequence shown here is derived from an EMBL/GenBank/DDBJ whole genome shotgun (WGS) entry which is preliminary data.</text>
</comment>
<feature type="transmembrane region" description="Helical" evidence="1">
    <location>
        <begin position="26"/>
        <end position="50"/>
    </location>
</feature>
<keyword evidence="3" id="KW-1185">Reference proteome</keyword>
<accession>A0ABX0NGQ4</accession>
<sequence length="154" mass="16999">MHNPYQSTATSATEVIQPPIKRPLSVWLLLLVLGVMTIALAIGTARSIWLMAAYPSVMLSRFGANTALFLALVLFGAGALVGIARRRQWGRWLGLLVMVALTAAMFLMPDTTHYANAAQQSGGFFGRTILMPSLMLLWAYRFGFSRKAKRYFAD</sequence>
<feature type="transmembrane region" description="Helical" evidence="1">
    <location>
        <begin position="91"/>
        <end position="109"/>
    </location>
</feature>
<feature type="transmembrane region" description="Helical" evidence="1">
    <location>
        <begin position="62"/>
        <end position="84"/>
    </location>
</feature>
<dbReference type="Proteomes" id="UP000621455">
    <property type="component" value="Unassembled WGS sequence"/>
</dbReference>
<evidence type="ECO:0000313" key="2">
    <source>
        <dbReference type="EMBL" id="NHZ79870.1"/>
    </source>
</evidence>
<organism evidence="2 3">
    <name type="scientific">Massilia frigida</name>
    <dbReference type="NCBI Taxonomy" id="2609281"/>
    <lineage>
        <taxon>Bacteria</taxon>
        <taxon>Pseudomonadati</taxon>
        <taxon>Pseudomonadota</taxon>
        <taxon>Betaproteobacteria</taxon>
        <taxon>Burkholderiales</taxon>
        <taxon>Oxalobacteraceae</taxon>
        <taxon>Telluria group</taxon>
        <taxon>Massilia</taxon>
    </lineage>
</organism>
<keyword evidence="1" id="KW-0812">Transmembrane</keyword>
<evidence type="ECO:0000313" key="3">
    <source>
        <dbReference type="Proteomes" id="UP000621455"/>
    </source>
</evidence>
<gene>
    <name evidence="2" type="ORF">F2P44_11365</name>
</gene>
<evidence type="ECO:0008006" key="4">
    <source>
        <dbReference type="Google" id="ProtNLM"/>
    </source>
</evidence>
<feature type="transmembrane region" description="Helical" evidence="1">
    <location>
        <begin position="121"/>
        <end position="140"/>
    </location>
</feature>
<keyword evidence="1" id="KW-1133">Transmembrane helix</keyword>
<keyword evidence="1" id="KW-0472">Membrane</keyword>
<name>A0ABX0NGQ4_9BURK</name>
<evidence type="ECO:0000256" key="1">
    <source>
        <dbReference type="SAM" id="Phobius"/>
    </source>
</evidence>